<sequence length="88" mass="9361">MDEAFIDQLTAEAERDGIATLAVGAVVTDEAGRVLLLRRNPEDFMGGQWELPSGKTDPGERLAAALAREVKEETGLELTAITAHLGAL</sequence>
<dbReference type="PANTHER" id="PTHR43046">
    <property type="entry name" value="GDP-MANNOSE MANNOSYL HYDROLASE"/>
    <property type="match status" value="1"/>
</dbReference>
<evidence type="ECO:0000313" key="9">
    <source>
        <dbReference type="Proteomes" id="UP001145799"/>
    </source>
</evidence>
<dbReference type="PROSITE" id="PS00893">
    <property type="entry name" value="NUDIX_BOX"/>
    <property type="match status" value="1"/>
</dbReference>
<dbReference type="EMBL" id="JAPZVQ010000013">
    <property type="protein sequence ID" value="MDA1387147.1"/>
    <property type="molecule type" value="Genomic_DNA"/>
</dbReference>
<dbReference type="InterPro" id="IPR000086">
    <property type="entry name" value="NUDIX_hydrolase_dom"/>
</dbReference>
<evidence type="ECO:0000313" key="8">
    <source>
        <dbReference type="EMBL" id="MDR7336711.1"/>
    </source>
</evidence>
<evidence type="ECO:0000313" key="7">
    <source>
        <dbReference type="EMBL" id="MDA1387147.1"/>
    </source>
</evidence>
<accession>A0A9X3PLU9</accession>
<name>A0A9X3PLU9_9ACTN</name>
<comment type="similarity">
    <text evidence="2 5">Belongs to the Nudix hydrolase family.</text>
</comment>
<dbReference type="InterPro" id="IPR015797">
    <property type="entry name" value="NUDIX_hydrolase-like_dom_sf"/>
</dbReference>
<dbReference type="Proteomes" id="UP001183604">
    <property type="component" value="Unassembled WGS sequence"/>
</dbReference>
<proteinExistence type="inferred from homology"/>
<dbReference type="InterPro" id="IPR020084">
    <property type="entry name" value="NUDIX_hydrolase_CS"/>
</dbReference>
<dbReference type="EMBL" id="JAVDYD010000001">
    <property type="protein sequence ID" value="MDR7336711.1"/>
    <property type="molecule type" value="Genomic_DNA"/>
</dbReference>
<dbReference type="RefSeq" id="WP_270123641.1">
    <property type="nucleotide sequence ID" value="NZ_BAAAOM010000002.1"/>
</dbReference>
<keyword evidence="10" id="KW-1185">Reference proteome</keyword>
<comment type="caution">
    <text evidence="7">The sequence shown here is derived from an EMBL/GenBank/DDBJ whole genome shotgun (WGS) entry which is preliminary data.</text>
</comment>
<dbReference type="Pfam" id="PF00293">
    <property type="entry name" value="NUDIX"/>
    <property type="match status" value="1"/>
</dbReference>
<dbReference type="CDD" id="cd02883">
    <property type="entry name" value="NUDIX_Hydrolase"/>
    <property type="match status" value="1"/>
</dbReference>
<evidence type="ECO:0000259" key="6">
    <source>
        <dbReference type="PROSITE" id="PS51462"/>
    </source>
</evidence>
<dbReference type="PRINTS" id="PR00502">
    <property type="entry name" value="NUDIXFAMILY"/>
</dbReference>
<evidence type="ECO:0000256" key="3">
    <source>
        <dbReference type="ARBA" id="ARBA00022801"/>
    </source>
</evidence>
<dbReference type="PANTHER" id="PTHR43046:SF12">
    <property type="entry name" value="GDP-MANNOSE MANNOSYL HYDROLASE"/>
    <property type="match status" value="1"/>
</dbReference>
<dbReference type="PROSITE" id="PS51462">
    <property type="entry name" value="NUDIX"/>
    <property type="match status" value="1"/>
</dbReference>
<dbReference type="GO" id="GO:0016787">
    <property type="term" value="F:hydrolase activity"/>
    <property type="evidence" value="ECO:0007669"/>
    <property type="project" value="UniProtKB-KW"/>
</dbReference>
<dbReference type="Gene3D" id="3.90.79.10">
    <property type="entry name" value="Nucleoside Triphosphate Pyrophosphohydrolase"/>
    <property type="match status" value="1"/>
</dbReference>
<evidence type="ECO:0000256" key="5">
    <source>
        <dbReference type="RuleBase" id="RU003476"/>
    </source>
</evidence>
<keyword evidence="4" id="KW-0460">Magnesium</keyword>
<protein>
    <submittedName>
        <fullName evidence="8">8-oxo-dGTP pyrophosphatase MutT (NUDIX family)</fullName>
    </submittedName>
    <submittedName>
        <fullName evidence="7">NUDIX hydrolase</fullName>
    </submittedName>
</protein>
<evidence type="ECO:0000256" key="2">
    <source>
        <dbReference type="ARBA" id="ARBA00005582"/>
    </source>
</evidence>
<evidence type="ECO:0000256" key="1">
    <source>
        <dbReference type="ARBA" id="ARBA00001946"/>
    </source>
</evidence>
<dbReference type="SUPFAM" id="SSF55811">
    <property type="entry name" value="Nudix"/>
    <property type="match status" value="1"/>
</dbReference>
<evidence type="ECO:0000256" key="4">
    <source>
        <dbReference type="ARBA" id="ARBA00022842"/>
    </source>
</evidence>
<feature type="domain" description="Nudix hydrolase" evidence="6">
    <location>
        <begin position="18"/>
        <end position="88"/>
    </location>
</feature>
<dbReference type="InterPro" id="IPR020476">
    <property type="entry name" value="Nudix_hydrolase"/>
</dbReference>
<reference evidence="7" key="1">
    <citation type="submission" date="2022-12" db="EMBL/GenBank/DDBJ databases">
        <title>Gycomyces niveus sp.nov., a novel actinomycete isolated from soil in Shouguang.</title>
        <authorList>
            <person name="Yang X."/>
        </authorList>
    </citation>
    <scope>NUCLEOTIDE SEQUENCE</scope>
    <source>
        <strain evidence="7">DSM 44724</strain>
    </source>
</reference>
<dbReference type="AlphaFoldDB" id="A0A9X3PLU9"/>
<dbReference type="Proteomes" id="UP001145799">
    <property type="component" value="Unassembled WGS sequence"/>
</dbReference>
<gene>
    <name evidence="8" type="ORF">J2S69_000430</name>
    <name evidence="7" type="ORF">O2L01_19280</name>
</gene>
<reference evidence="8 10" key="2">
    <citation type="submission" date="2023-07" db="EMBL/GenBank/DDBJ databases">
        <title>Sequencing the genomes of 1000 actinobacteria strains.</title>
        <authorList>
            <person name="Klenk H.-P."/>
        </authorList>
    </citation>
    <scope>NUCLEOTIDE SEQUENCE [LARGE SCALE GENOMIC DNA]</scope>
    <source>
        <strain evidence="8 10">DSM 44724</strain>
    </source>
</reference>
<organism evidence="7 9">
    <name type="scientific">Glycomyces lechevalierae</name>
    <dbReference type="NCBI Taxonomy" id="256034"/>
    <lineage>
        <taxon>Bacteria</taxon>
        <taxon>Bacillati</taxon>
        <taxon>Actinomycetota</taxon>
        <taxon>Actinomycetes</taxon>
        <taxon>Glycomycetales</taxon>
        <taxon>Glycomycetaceae</taxon>
        <taxon>Glycomyces</taxon>
    </lineage>
</organism>
<comment type="cofactor">
    <cofactor evidence="1">
        <name>Mg(2+)</name>
        <dbReference type="ChEBI" id="CHEBI:18420"/>
    </cofactor>
</comment>
<evidence type="ECO:0000313" key="10">
    <source>
        <dbReference type="Proteomes" id="UP001183604"/>
    </source>
</evidence>
<keyword evidence="3 5" id="KW-0378">Hydrolase</keyword>